<dbReference type="AlphaFoldDB" id="A0A0B8N8F1"/>
<dbReference type="RefSeq" id="WP_033089882.1">
    <property type="nucleotide sequence ID" value="NZ_AP017900.1"/>
</dbReference>
<gene>
    <name evidence="2" type="ORF">NS506_00740</name>
    <name evidence="3" type="ORF">NSK11_contig00074-0021</name>
</gene>
<dbReference type="OrthoDB" id="7888869at2"/>
<dbReference type="Gene3D" id="3.40.190.10">
    <property type="entry name" value="Periplasmic binding protein-like II"/>
    <property type="match status" value="1"/>
</dbReference>
<evidence type="ECO:0000259" key="1">
    <source>
        <dbReference type="Pfam" id="PF00496"/>
    </source>
</evidence>
<dbReference type="Gene3D" id="3.10.105.10">
    <property type="entry name" value="Dipeptide-binding Protein, Domain 3"/>
    <property type="match status" value="1"/>
</dbReference>
<dbReference type="Proteomes" id="UP000037179">
    <property type="component" value="Unassembled WGS sequence"/>
</dbReference>
<dbReference type="PROSITE" id="PS51257">
    <property type="entry name" value="PROKAR_LIPOPROTEIN"/>
    <property type="match status" value="1"/>
</dbReference>
<proteinExistence type="predicted"/>
<dbReference type="GO" id="GO:0015833">
    <property type="term" value="P:peptide transport"/>
    <property type="evidence" value="ECO:0007669"/>
    <property type="project" value="TreeGrafter"/>
</dbReference>
<evidence type="ECO:0000313" key="4">
    <source>
        <dbReference type="Proteomes" id="UP000037179"/>
    </source>
</evidence>
<reference evidence="3 4" key="2">
    <citation type="journal article" date="2016" name="Genome Announc.">
        <title>Draft Genome Sequence of Erythromycin- and Oxytetracycline-Sensitive Nocardia seriolae Strain U-1 (NBRC 110359).</title>
        <authorList>
            <person name="Imajoh M."/>
            <person name="Sukeda M."/>
            <person name="Shimizu M."/>
            <person name="Yamane J."/>
            <person name="Ohnishi K."/>
            <person name="Oshima S."/>
        </authorList>
    </citation>
    <scope>NUCLEOTIDE SEQUENCE [LARGE SCALE GENOMIC DNA]</scope>
    <source>
        <strain evidence="3 4">U-1</strain>
    </source>
</reference>
<dbReference type="Pfam" id="PF00496">
    <property type="entry name" value="SBP_bac_5"/>
    <property type="match status" value="1"/>
</dbReference>
<dbReference type="CDD" id="cd08501">
    <property type="entry name" value="PBP2_Lpqw"/>
    <property type="match status" value="1"/>
</dbReference>
<evidence type="ECO:0000313" key="5">
    <source>
        <dbReference type="Proteomes" id="UP000180166"/>
    </source>
</evidence>
<sequence length="556" mass="60625">MRTRSTLIRLAIPMVAVGLVVSGCSSNNGGATGSGELGTTNDINPHPVSDLKEGGNLRLALTSMPDSFNYLHVDGTTADTASVIGPLLGSPFVSNAAGELSIDKNYFTDVQLTGTSPQVVTYTINPKAVWTDGSPITWEDLRSEYQAQNGSDNAYQVSSTDGYDRIDKVERGVDDRQAVVTYKQPYSEWRGMFSPLYPKAATESPRALNDWARNTLPVSAGPFVITNLDRTQNRITLSRNPKWWGDTPRLDTITLSVLDDNALLPAVQNNEIDVARASGLEGVTTARNSPGVEVRLSPPPGYSFIAFNGAPGSILEDVKLRQALAKAIDRQTIVETFLHGVVDNPKALGNHVYNLGQKGYQDNSVPFAFNLDQAAKELDALGWVRNGDVREKDGKKLVVRDVMYQQAAWVNDAKIIQADFQKIGVKLEIQTVPGQGLFTNVIDPGNYDLAQWSVGGTPFPLGILKQFFYYNPSNWLGNKSRIGSPELNAVIDQAVAELDPAKAIELANKADQMIWDEVWSMPFNQPAGTVAVRKNLANWGAFGMADKDYIKVGFLK</sequence>
<dbReference type="EMBL" id="BBYQ01000074">
    <property type="protein sequence ID" value="GAP30186.1"/>
    <property type="molecule type" value="Genomic_DNA"/>
</dbReference>
<organism evidence="3 4">
    <name type="scientific">Nocardia seriolae</name>
    <dbReference type="NCBI Taxonomy" id="37332"/>
    <lineage>
        <taxon>Bacteria</taxon>
        <taxon>Bacillati</taxon>
        <taxon>Actinomycetota</taxon>
        <taxon>Actinomycetes</taxon>
        <taxon>Mycobacteriales</taxon>
        <taxon>Nocardiaceae</taxon>
        <taxon>Nocardia</taxon>
    </lineage>
</organism>
<dbReference type="InterPro" id="IPR039424">
    <property type="entry name" value="SBP_5"/>
</dbReference>
<protein>
    <recommendedName>
        <fullName evidence="1">Solute-binding protein family 5 domain-containing protein</fullName>
    </recommendedName>
</protein>
<dbReference type="Proteomes" id="UP000180166">
    <property type="component" value="Chromosome"/>
</dbReference>
<accession>A0A0B8N8F1</accession>
<dbReference type="PANTHER" id="PTHR30290">
    <property type="entry name" value="PERIPLASMIC BINDING COMPONENT OF ABC TRANSPORTER"/>
    <property type="match status" value="1"/>
</dbReference>
<reference evidence="2 5" key="3">
    <citation type="submission" date="2016-10" db="EMBL/GenBank/DDBJ databases">
        <title>Genome sequence of Nocardia seriolae strain EM150506, isolated from Anguila japonica.</title>
        <authorList>
            <person name="Han H.-J."/>
        </authorList>
    </citation>
    <scope>NUCLEOTIDE SEQUENCE [LARGE SCALE GENOMIC DNA]</scope>
    <source>
        <strain evidence="2 5">EM150506</strain>
    </source>
</reference>
<dbReference type="SUPFAM" id="SSF53850">
    <property type="entry name" value="Periplasmic binding protein-like II"/>
    <property type="match status" value="1"/>
</dbReference>
<evidence type="ECO:0000313" key="3">
    <source>
        <dbReference type="EMBL" id="GAP30186.1"/>
    </source>
</evidence>
<dbReference type="EMBL" id="CP017839">
    <property type="protein sequence ID" value="APA94819.1"/>
    <property type="molecule type" value="Genomic_DNA"/>
</dbReference>
<dbReference type="InterPro" id="IPR000914">
    <property type="entry name" value="SBP_5_dom"/>
</dbReference>
<reference evidence="4" key="1">
    <citation type="submission" date="2015-07" db="EMBL/GenBank/DDBJ databases">
        <title>Nocardia seriolae U-1 whole genome shotgun sequence.</title>
        <authorList>
            <person name="Imajoh M."/>
            <person name="Fukumoto Y."/>
            <person name="Sukeda M."/>
            <person name="Yamane J."/>
            <person name="Yamasaki K."/>
            <person name="Shimizu M."/>
            <person name="Ohnishi K."/>
            <person name="Oshima S."/>
        </authorList>
    </citation>
    <scope>NUCLEOTIDE SEQUENCE [LARGE SCALE GENOMIC DNA]</scope>
    <source>
        <strain evidence="4">U-1</strain>
    </source>
</reference>
<evidence type="ECO:0000313" key="2">
    <source>
        <dbReference type="EMBL" id="APA94819.1"/>
    </source>
</evidence>
<keyword evidence="4" id="KW-1185">Reference proteome</keyword>
<feature type="domain" description="Solute-binding protein family 5" evidence="1">
    <location>
        <begin position="118"/>
        <end position="469"/>
    </location>
</feature>
<name>A0A0B8N8F1_9NOCA</name>
<dbReference type="Gene3D" id="3.90.76.10">
    <property type="entry name" value="Dipeptide-binding Protein, Domain 1"/>
    <property type="match status" value="1"/>
</dbReference>
<dbReference type="GO" id="GO:1904680">
    <property type="term" value="F:peptide transmembrane transporter activity"/>
    <property type="evidence" value="ECO:0007669"/>
    <property type="project" value="TreeGrafter"/>
</dbReference>
<dbReference type="KEGG" id="nsr:NS506_00740"/>
<dbReference type="PANTHER" id="PTHR30290:SF65">
    <property type="entry name" value="MONOACYL PHOSPHATIDYLINOSITOL TETRAMANNOSIDE-BINDING PROTEIN LPQW-RELATED"/>
    <property type="match status" value="1"/>
</dbReference>